<keyword evidence="1" id="KW-0812">Transmembrane</keyword>
<gene>
    <name evidence="2" type="ORF">AMS69_16215</name>
    <name evidence="3" type="ORF">GOC83_08825</name>
</gene>
<dbReference type="EMBL" id="LIUF01000005">
    <property type="protein sequence ID" value="KOX92087.1"/>
    <property type="molecule type" value="Genomic_DNA"/>
</dbReference>
<dbReference type="AlphaFoldDB" id="A0A0M9AHC4"/>
<dbReference type="Proteomes" id="UP000037729">
    <property type="component" value="Unassembled WGS sequence"/>
</dbReference>
<dbReference type="RefSeq" id="WP_053969103.1">
    <property type="nucleotide sequence ID" value="NZ_JAWJXX010000004.1"/>
</dbReference>
<feature type="transmembrane region" description="Helical" evidence="1">
    <location>
        <begin position="12"/>
        <end position="34"/>
    </location>
</feature>
<proteinExistence type="predicted"/>
<reference evidence="3" key="2">
    <citation type="submission" date="2019-12" db="EMBL/GenBank/DDBJ databases">
        <title>The whole-genome sequencing of Haloarcula japonica strain pws8.</title>
        <authorList>
            <person name="Verma D.K."/>
            <person name="Gopal K."/>
            <person name="Prasad E.S."/>
        </authorList>
    </citation>
    <scope>NUCLEOTIDE SEQUENCE</scope>
    <source>
        <strain evidence="3">Pws8</strain>
    </source>
</reference>
<dbReference type="EMBL" id="WOWB01000001">
    <property type="protein sequence ID" value="NLV06229.1"/>
    <property type="molecule type" value="Genomic_DNA"/>
</dbReference>
<evidence type="ECO:0000313" key="2">
    <source>
        <dbReference type="EMBL" id="KOX92087.1"/>
    </source>
</evidence>
<organism evidence="2 4">
    <name type="scientific">Haloarcula rubripromontorii</name>
    <dbReference type="NCBI Taxonomy" id="1705562"/>
    <lineage>
        <taxon>Archaea</taxon>
        <taxon>Methanobacteriati</taxon>
        <taxon>Methanobacteriota</taxon>
        <taxon>Stenosarchaea group</taxon>
        <taxon>Halobacteria</taxon>
        <taxon>Halobacteriales</taxon>
        <taxon>Haloarculaceae</taxon>
        <taxon>Haloarcula</taxon>
    </lineage>
</organism>
<keyword evidence="4" id="KW-1185">Reference proteome</keyword>
<dbReference type="PATRIC" id="fig|1705562.3.peg.4150"/>
<comment type="caution">
    <text evidence="2">The sequence shown here is derived from an EMBL/GenBank/DDBJ whole genome shotgun (WGS) entry which is preliminary data.</text>
</comment>
<feature type="transmembrane region" description="Helical" evidence="1">
    <location>
        <begin position="54"/>
        <end position="74"/>
    </location>
</feature>
<keyword evidence="1" id="KW-1133">Transmembrane helix</keyword>
<evidence type="ECO:0000256" key="1">
    <source>
        <dbReference type="SAM" id="Phobius"/>
    </source>
</evidence>
<keyword evidence="1" id="KW-0472">Membrane</keyword>
<dbReference type="STRING" id="1705562.AMS69_16215"/>
<evidence type="ECO:0000313" key="3">
    <source>
        <dbReference type="EMBL" id="NLV06229.1"/>
    </source>
</evidence>
<dbReference type="Proteomes" id="UP000610611">
    <property type="component" value="Unassembled WGS sequence"/>
</dbReference>
<reference evidence="2 4" key="1">
    <citation type="submission" date="2015-08" db="EMBL/GenBank/DDBJ databases">
        <title>Genomes of Isolates from Cabo Rojo, PR.</title>
        <authorList>
            <person name="Sanchez-Nieves R.L."/>
            <person name="Montalvo-Rodriguez R."/>
        </authorList>
    </citation>
    <scope>NUCLEOTIDE SEQUENCE [LARGE SCALE GENOMIC DNA]</scope>
    <source>
        <strain evidence="2 4">SL3</strain>
    </source>
</reference>
<protein>
    <submittedName>
        <fullName evidence="2">Uncharacterized protein</fullName>
    </submittedName>
</protein>
<name>A0A0M9AHC4_9EURY</name>
<sequence length="77" mass="8249">MRERLRANPFGVVAAASVTLLCVLVAGAGAVAVIARSVNSWRSLFFMEQTMAFLLPAVKVLLVVGLVACMGLVFRIR</sequence>
<accession>A0A0M9AHC4</accession>
<evidence type="ECO:0000313" key="4">
    <source>
        <dbReference type="Proteomes" id="UP000037729"/>
    </source>
</evidence>